<protein>
    <submittedName>
        <fullName evidence="1">Uncharacterized protein</fullName>
    </submittedName>
</protein>
<reference evidence="1 2" key="1">
    <citation type="journal article" date="2016" name="Nat. Commun.">
        <title>Thousands of microbial genomes shed light on interconnected biogeochemical processes in an aquifer system.</title>
        <authorList>
            <person name="Anantharaman K."/>
            <person name="Brown C.T."/>
            <person name="Hug L.A."/>
            <person name="Sharon I."/>
            <person name="Castelle C.J."/>
            <person name="Probst A.J."/>
            <person name="Thomas B.C."/>
            <person name="Singh A."/>
            <person name="Wilkins M.J."/>
            <person name="Karaoz U."/>
            <person name="Brodie E.L."/>
            <person name="Williams K.H."/>
            <person name="Hubbard S.S."/>
            <person name="Banfield J.F."/>
        </authorList>
    </citation>
    <scope>NUCLEOTIDE SEQUENCE [LARGE SCALE GENOMIC DNA]</scope>
</reference>
<evidence type="ECO:0000313" key="2">
    <source>
        <dbReference type="Proteomes" id="UP000178176"/>
    </source>
</evidence>
<dbReference type="AlphaFoldDB" id="A0A1F4YDY1"/>
<sequence length="295" mass="32495">MSEFGSYLRKKFDFGASTDVVGLTGNPEHAFQYWAGATNGEFNVGLECIAFSHAMHKITSHRQLPLNIAGFHGRIGTPKNRNHRGISDNVKVSVLQNLIVPTSDLITQALRQANKFGQNYYVLVHNLEMAALPAHSRSQGVKLLPENDVEVGSFQEVKNQKLTADGAVLDVVHMAKEKSNATGQQFNWATDYSQIIQAVEELQPDIIHVSIGADKSDSLPKNVPEEFFISLGVVASGLQAFVLLECQWGATLGSAGCLPHRTPWMRKHASDWVKRFTSLGLLSKRSLVAYSLPDR</sequence>
<comment type="caution">
    <text evidence="1">The sequence shown here is derived from an EMBL/GenBank/DDBJ whole genome shotgun (WGS) entry which is preliminary data.</text>
</comment>
<dbReference type="EMBL" id="MEXH01000026">
    <property type="protein sequence ID" value="OGC91966.1"/>
    <property type="molecule type" value="Genomic_DNA"/>
</dbReference>
<dbReference type="Proteomes" id="UP000178176">
    <property type="component" value="Unassembled WGS sequence"/>
</dbReference>
<organism evidence="1 2">
    <name type="scientific">Candidatus Amesbacteria bacterium RIFCSPHIGHO2_01_FULL_48_32b</name>
    <dbReference type="NCBI Taxonomy" id="1797253"/>
    <lineage>
        <taxon>Bacteria</taxon>
        <taxon>Candidatus Amesiibacteriota</taxon>
    </lineage>
</organism>
<gene>
    <name evidence="1" type="ORF">A2876_03420</name>
</gene>
<name>A0A1F4YDY1_9BACT</name>
<evidence type="ECO:0000313" key="1">
    <source>
        <dbReference type="EMBL" id="OGC91966.1"/>
    </source>
</evidence>
<proteinExistence type="predicted"/>
<accession>A0A1F4YDY1</accession>